<protein>
    <submittedName>
        <fullName evidence="1">Uncharacterized protein</fullName>
    </submittedName>
</protein>
<comment type="caution">
    <text evidence="1">The sequence shown here is derived from an EMBL/GenBank/DDBJ whole genome shotgun (WGS) entry which is preliminary data.</text>
</comment>
<dbReference type="Pfam" id="PF25858">
    <property type="entry name" value="DUF7958"/>
    <property type="match status" value="1"/>
</dbReference>
<dbReference type="EMBL" id="NXNI01000001">
    <property type="protein sequence ID" value="PCR91832.1"/>
    <property type="molecule type" value="Genomic_DNA"/>
</dbReference>
<gene>
    <name evidence="1" type="ORF">CP557_15655</name>
</gene>
<sequence length="192" mass="22049">MVAQAREYAKWHVYRERESDTLPPRRNPDRIAATLATLREMDDGEFERHFGTLVQQFSSYGDDTVDRPIELEDVRGYHEEIADGVDDFATAVIGRLQEVGVFGTLGDQLSELLGNDGSDDADSQPVEVSSPEYFRQFGPDHISEPYYMYHRDDQPDRTVGRVANLDREPDTVIEMYPVYFDTEAEIDGHIYY</sequence>
<accession>A0A2A5QYC3</accession>
<evidence type="ECO:0000313" key="1">
    <source>
        <dbReference type="EMBL" id="PCR91832.1"/>
    </source>
</evidence>
<dbReference type="RefSeq" id="WP_097380764.1">
    <property type="nucleotide sequence ID" value="NZ_NXNI01000001.1"/>
</dbReference>
<keyword evidence="2" id="KW-1185">Reference proteome</keyword>
<name>A0A2A5QYC3_9EURY</name>
<dbReference type="OrthoDB" id="201005at2157"/>
<proteinExistence type="predicted"/>
<dbReference type="InterPro" id="IPR058264">
    <property type="entry name" value="DUF7958"/>
</dbReference>
<dbReference type="Proteomes" id="UP000219689">
    <property type="component" value="Unassembled WGS sequence"/>
</dbReference>
<dbReference type="AlphaFoldDB" id="A0A2A5QYC3"/>
<organism evidence="1 2">
    <name type="scientific">Natrinema ejinorense</name>
    <dbReference type="NCBI Taxonomy" id="373386"/>
    <lineage>
        <taxon>Archaea</taxon>
        <taxon>Methanobacteriati</taxon>
        <taxon>Methanobacteriota</taxon>
        <taxon>Stenosarchaea group</taxon>
        <taxon>Halobacteria</taxon>
        <taxon>Halobacteriales</taxon>
        <taxon>Natrialbaceae</taxon>
        <taxon>Natrinema</taxon>
    </lineage>
</organism>
<reference evidence="1 2" key="1">
    <citation type="submission" date="2017-09" db="EMBL/GenBank/DDBJ databases">
        <title>Genome sequences of Natrinema ejinorence JCM 13890T.</title>
        <authorList>
            <person name="Roh S.W."/>
            <person name="Kim Y.B."/>
            <person name="Kim J.Y."/>
        </authorList>
    </citation>
    <scope>NUCLEOTIDE SEQUENCE [LARGE SCALE GENOMIC DNA]</scope>
    <source>
        <strain evidence="1 2">JCM 13890</strain>
    </source>
</reference>
<evidence type="ECO:0000313" key="2">
    <source>
        <dbReference type="Proteomes" id="UP000219689"/>
    </source>
</evidence>